<reference evidence="1 2" key="1">
    <citation type="journal article" date="2015" name="Nature">
        <title>rRNA introns, odd ribosomes, and small enigmatic genomes across a large radiation of phyla.</title>
        <authorList>
            <person name="Brown C.T."/>
            <person name="Hug L.A."/>
            <person name="Thomas B.C."/>
            <person name="Sharon I."/>
            <person name="Castelle C.J."/>
            <person name="Singh A."/>
            <person name="Wilkins M.J."/>
            <person name="Williams K.H."/>
            <person name="Banfield J.F."/>
        </authorList>
    </citation>
    <scope>NUCLEOTIDE SEQUENCE [LARGE SCALE GENOMIC DNA]</scope>
</reference>
<dbReference type="STRING" id="1618570.UT08_C0001G0009"/>
<dbReference type="PANTHER" id="PTHR43861:SF6">
    <property type="entry name" value="METHYLTRANSFERASE TYPE 11"/>
    <property type="match status" value="1"/>
</dbReference>
<sequence>MDKVGEYTLEIMREAGWYNNWLFMLIEPELKGHILEVGAGIGNITQLLVDKSKRVYAIDLNERYVEKLKKRFANKLEVELGNVEKNDNFFNNKKFDTIVCLNVLEHIKKDTNALKNMYSLLIKGGKLILLVPAHEFLYSHLDAKLGHYKRYNKKELDLLLEDIGFKKISLKYINLASAAAWFIMLRLTKRGSLPRRNVEIFNIIGKLLIWPEKYIEPPIGLSVLAIYKK</sequence>
<keyword evidence="1" id="KW-0808">Transferase</keyword>
<name>A0A0G0L2G2_9BACT</name>
<dbReference type="CDD" id="cd02440">
    <property type="entry name" value="AdoMet_MTases"/>
    <property type="match status" value="1"/>
</dbReference>
<accession>A0A0G0L2G2</accession>
<organism evidence="1 2">
    <name type="scientific">Candidatus Woesebacteria bacterium GW2011_GWB1_38_8</name>
    <dbReference type="NCBI Taxonomy" id="1618570"/>
    <lineage>
        <taxon>Bacteria</taxon>
        <taxon>Candidatus Woeseibacteriota</taxon>
    </lineage>
</organism>
<gene>
    <name evidence="1" type="ORF">UT08_C0001G0009</name>
</gene>
<dbReference type="AlphaFoldDB" id="A0A0G0L2G2"/>
<protein>
    <submittedName>
        <fullName evidence="1">Methyltransferase type 12</fullName>
    </submittedName>
</protein>
<comment type="caution">
    <text evidence="1">The sequence shown here is derived from an EMBL/GenBank/DDBJ whole genome shotgun (WGS) entry which is preliminary data.</text>
</comment>
<dbReference type="InterPro" id="IPR029063">
    <property type="entry name" value="SAM-dependent_MTases_sf"/>
</dbReference>
<dbReference type="Gene3D" id="3.40.50.150">
    <property type="entry name" value="Vaccinia Virus protein VP39"/>
    <property type="match status" value="1"/>
</dbReference>
<dbReference type="Pfam" id="PF13489">
    <property type="entry name" value="Methyltransf_23"/>
    <property type="match status" value="1"/>
</dbReference>
<proteinExistence type="predicted"/>
<dbReference type="PANTHER" id="PTHR43861">
    <property type="entry name" value="TRANS-ACONITATE 2-METHYLTRANSFERASE-RELATED"/>
    <property type="match status" value="1"/>
</dbReference>
<evidence type="ECO:0000313" key="2">
    <source>
        <dbReference type="Proteomes" id="UP000034081"/>
    </source>
</evidence>
<dbReference type="GO" id="GO:0008168">
    <property type="term" value="F:methyltransferase activity"/>
    <property type="evidence" value="ECO:0007669"/>
    <property type="project" value="UniProtKB-KW"/>
</dbReference>
<keyword evidence="1" id="KW-0489">Methyltransferase</keyword>
<dbReference type="SUPFAM" id="SSF53335">
    <property type="entry name" value="S-adenosyl-L-methionine-dependent methyltransferases"/>
    <property type="match status" value="1"/>
</dbReference>
<dbReference type="GO" id="GO:0032259">
    <property type="term" value="P:methylation"/>
    <property type="evidence" value="ECO:0007669"/>
    <property type="project" value="UniProtKB-KW"/>
</dbReference>
<evidence type="ECO:0000313" key="1">
    <source>
        <dbReference type="EMBL" id="KKQ86143.1"/>
    </source>
</evidence>
<dbReference type="Proteomes" id="UP000034081">
    <property type="component" value="Unassembled WGS sequence"/>
</dbReference>
<dbReference type="EMBL" id="LBVL01000001">
    <property type="protein sequence ID" value="KKQ86143.1"/>
    <property type="molecule type" value="Genomic_DNA"/>
</dbReference>